<comment type="caution">
    <text evidence="6">The sequence shown here is derived from an EMBL/GenBank/DDBJ whole genome shotgun (WGS) entry which is preliminary data.</text>
</comment>
<evidence type="ECO:0000256" key="1">
    <source>
        <dbReference type="ARBA" id="ARBA00004141"/>
    </source>
</evidence>
<dbReference type="AlphaFoldDB" id="A0A6N7Z2S9"/>
<evidence type="ECO:0000313" key="7">
    <source>
        <dbReference type="Proteomes" id="UP000440096"/>
    </source>
</evidence>
<evidence type="ECO:0000256" key="5">
    <source>
        <dbReference type="SAM" id="Phobius"/>
    </source>
</evidence>
<keyword evidence="7" id="KW-1185">Reference proteome</keyword>
<feature type="transmembrane region" description="Helical" evidence="5">
    <location>
        <begin position="38"/>
        <end position="62"/>
    </location>
</feature>
<feature type="transmembrane region" description="Helical" evidence="5">
    <location>
        <begin position="235"/>
        <end position="253"/>
    </location>
</feature>
<dbReference type="GO" id="GO:0016765">
    <property type="term" value="F:transferase activity, transferring alkyl or aryl (other than methyl) groups"/>
    <property type="evidence" value="ECO:0007669"/>
    <property type="project" value="InterPro"/>
</dbReference>
<feature type="transmembrane region" description="Helical" evidence="5">
    <location>
        <begin position="168"/>
        <end position="187"/>
    </location>
</feature>
<dbReference type="Gene3D" id="1.10.357.140">
    <property type="entry name" value="UbiA prenyltransferase"/>
    <property type="match status" value="1"/>
</dbReference>
<dbReference type="Proteomes" id="UP000440096">
    <property type="component" value="Unassembled WGS sequence"/>
</dbReference>
<organism evidence="6 7">
    <name type="scientific">Amycolatopsis pithecellobii</name>
    <dbReference type="NCBI Taxonomy" id="664692"/>
    <lineage>
        <taxon>Bacteria</taxon>
        <taxon>Bacillati</taxon>
        <taxon>Actinomycetota</taxon>
        <taxon>Actinomycetes</taxon>
        <taxon>Pseudonocardiales</taxon>
        <taxon>Pseudonocardiaceae</taxon>
        <taxon>Amycolatopsis</taxon>
    </lineage>
</organism>
<keyword evidence="3 5" id="KW-1133">Transmembrane helix</keyword>
<evidence type="ECO:0000256" key="3">
    <source>
        <dbReference type="ARBA" id="ARBA00022989"/>
    </source>
</evidence>
<reference evidence="6 7" key="1">
    <citation type="submission" date="2019-11" db="EMBL/GenBank/DDBJ databases">
        <title>Draft genome of Amycolatopsis RM579.</title>
        <authorList>
            <person name="Duangmal K."/>
            <person name="Mingma R."/>
        </authorList>
    </citation>
    <scope>NUCLEOTIDE SEQUENCE [LARGE SCALE GENOMIC DNA]</scope>
    <source>
        <strain evidence="6 7">RM579</strain>
    </source>
</reference>
<dbReference type="OrthoDB" id="3616905at2"/>
<evidence type="ECO:0000256" key="2">
    <source>
        <dbReference type="ARBA" id="ARBA00022692"/>
    </source>
</evidence>
<dbReference type="EMBL" id="WMBA01000019">
    <property type="protein sequence ID" value="MTD55279.1"/>
    <property type="molecule type" value="Genomic_DNA"/>
</dbReference>
<proteinExistence type="predicted"/>
<sequence>MIIHRLQGPLPLMYLAYAVWGVSFGIGDFRALLSVPALAAVVANLFLICGGLVLNTAVDLATDQRHAGKKDLAHAGRRVGRRGALCWAVGELSAGLLVALIATIASGYWLPVVCAAVIVLLHVLYNVEPIRLKHRGFIGAVCFAAGLPTVPSLLSYSSVHSGLETTALVTFAGLGILTVGRTAWWSVPDHQPDREAGARTAAVRYGIARATATACAIMTTGLVIAGTVMGLHYGPIKMLISLAPHLIVLGAALRPLMNGTRAVPTMRSMRRQTIPLVTLGEVLIAALPLATL</sequence>
<keyword evidence="2 5" id="KW-0812">Transmembrane</keyword>
<evidence type="ECO:0008006" key="8">
    <source>
        <dbReference type="Google" id="ProtNLM"/>
    </source>
</evidence>
<feature type="transmembrane region" description="Helical" evidence="5">
    <location>
        <begin position="83"/>
        <end position="102"/>
    </location>
</feature>
<name>A0A6N7Z2S9_9PSEU</name>
<feature type="transmembrane region" description="Helical" evidence="5">
    <location>
        <begin position="12"/>
        <end position="32"/>
    </location>
</feature>
<gene>
    <name evidence="6" type="ORF">GKO32_15015</name>
</gene>
<dbReference type="Pfam" id="PF01040">
    <property type="entry name" value="UbiA"/>
    <property type="match status" value="1"/>
</dbReference>
<accession>A0A6N7Z2S9</accession>
<comment type="subcellular location">
    <subcellularLocation>
        <location evidence="1">Membrane</location>
        <topology evidence="1">Multi-pass membrane protein</topology>
    </subcellularLocation>
</comment>
<feature type="transmembrane region" description="Helical" evidence="5">
    <location>
        <begin position="274"/>
        <end position="291"/>
    </location>
</feature>
<evidence type="ECO:0000313" key="6">
    <source>
        <dbReference type="EMBL" id="MTD55279.1"/>
    </source>
</evidence>
<feature type="transmembrane region" description="Helical" evidence="5">
    <location>
        <begin position="207"/>
        <end position="229"/>
    </location>
</feature>
<feature type="transmembrane region" description="Helical" evidence="5">
    <location>
        <begin position="137"/>
        <end position="156"/>
    </location>
</feature>
<dbReference type="InterPro" id="IPR000537">
    <property type="entry name" value="UbiA_prenyltransferase"/>
</dbReference>
<keyword evidence="4 5" id="KW-0472">Membrane</keyword>
<dbReference type="InterPro" id="IPR044878">
    <property type="entry name" value="UbiA_sf"/>
</dbReference>
<evidence type="ECO:0000256" key="4">
    <source>
        <dbReference type="ARBA" id="ARBA00023136"/>
    </source>
</evidence>
<feature type="transmembrane region" description="Helical" evidence="5">
    <location>
        <begin position="108"/>
        <end position="125"/>
    </location>
</feature>
<dbReference type="GO" id="GO:0016020">
    <property type="term" value="C:membrane"/>
    <property type="evidence" value="ECO:0007669"/>
    <property type="project" value="UniProtKB-SubCell"/>
</dbReference>
<protein>
    <recommendedName>
        <fullName evidence="8">Prenyltransferase</fullName>
    </recommendedName>
</protein>